<sequence>MNNSMFLASTALDNVSIADVQADASLLKCPAVLEEQKTNGHGHRSSSGIDHYLANLSVPKHPALKMISDCTQSQEWTKVAPKDSLAGECPHLPETTLKRQRASFIVPHDKIKKLEIGTQETDLLTKDDDDSVEEDSIANASNLDSLMMMLSTTRHDGTNTIETPFSFPIPSTVCYVDALGDSQLTVSSEGSSSMIYSADDLVSLSSDRDGSKASVTDCSTKALAGSAVKTATKSSGSITLQDKASKVADCSMKSLAGSPVTAATKTPGSNTLQDKANKKSTEATLRCFKNGIPVGLSGLLSSSNDPFFQGREWTASSPPNATKPTVEDCKYESLKKKPEMPHSLYPSMKYAKNPALYDHTRSSAKALRRSTIPCCESSTDLQMGTWTSLAGLALSAKSSRRNSIAGCVQSSSSLLESHPSRSMMKYLYGAAIKKGIAPGHTVV</sequence>
<reference evidence="1" key="1">
    <citation type="submission" date="2020-06" db="EMBL/GenBank/DDBJ databases">
        <authorList>
            <consortium name="Plant Systems Biology data submission"/>
        </authorList>
    </citation>
    <scope>NUCLEOTIDE SEQUENCE</scope>
    <source>
        <strain evidence="1">D6</strain>
    </source>
</reference>
<name>A0A9N8H2Y8_9STRA</name>
<organism evidence="1 2">
    <name type="scientific">Seminavis robusta</name>
    <dbReference type="NCBI Taxonomy" id="568900"/>
    <lineage>
        <taxon>Eukaryota</taxon>
        <taxon>Sar</taxon>
        <taxon>Stramenopiles</taxon>
        <taxon>Ochrophyta</taxon>
        <taxon>Bacillariophyta</taxon>
        <taxon>Bacillariophyceae</taxon>
        <taxon>Bacillariophycidae</taxon>
        <taxon>Naviculales</taxon>
        <taxon>Naviculaceae</taxon>
        <taxon>Seminavis</taxon>
    </lineage>
</organism>
<evidence type="ECO:0000313" key="1">
    <source>
        <dbReference type="EMBL" id="CAB9498851.1"/>
    </source>
</evidence>
<keyword evidence="2" id="KW-1185">Reference proteome</keyword>
<protein>
    <submittedName>
        <fullName evidence="1">Uncharacterized protein</fullName>
    </submittedName>
</protein>
<evidence type="ECO:0000313" key="2">
    <source>
        <dbReference type="Proteomes" id="UP001153069"/>
    </source>
</evidence>
<accession>A0A9N8H2Y8</accession>
<dbReference type="EMBL" id="CAICTM010000047">
    <property type="protein sequence ID" value="CAB9498851.1"/>
    <property type="molecule type" value="Genomic_DNA"/>
</dbReference>
<dbReference type="Proteomes" id="UP001153069">
    <property type="component" value="Unassembled WGS sequence"/>
</dbReference>
<dbReference type="AlphaFoldDB" id="A0A9N8H2Y8"/>
<gene>
    <name evidence="1" type="ORF">SEMRO_47_G027720.1</name>
</gene>
<proteinExistence type="predicted"/>
<comment type="caution">
    <text evidence="1">The sequence shown here is derived from an EMBL/GenBank/DDBJ whole genome shotgun (WGS) entry which is preliminary data.</text>
</comment>